<dbReference type="PANTHER" id="PTHR48086:SF3">
    <property type="entry name" value="SODIUM_PROLINE SYMPORTER"/>
    <property type="match status" value="1"/>
</dbReference>
<dbReference type="PANTHER" id="PTHR48086">
    <property type="entry name" value="SODIUM/PROLINE SYMPORTER-RELATED"/>
    <property type="match status" value="1"/>
</dbReference>
<dbReference type="RefSeq" id="WP_022382512.1">
    <property type="nucleotide sequence ID" value="NZ_AP019697.1"/>
</dbReference>
<dbReference type="GeneID" id="92716217"/>
<dbReference type="InterPro" id="IPR018212">
    <property type="entry name" value="Na/solute_symporter_CS"/>
</dbReference>
<feature type="transmembrane region" description="Helical" evidence="14">
    <location>
        <begin position="129"/>
        <end position="150"/>
    </location>
</feature>
<dbReference type="EMBL" id="AP019697">
    <property type="protein sequence ID" value="BBK25070.1"/>
    <property type="molecule type" value="Genomic_DNA"/>
</dbReference>
<accession>A0A8E4DGX2</accession>
<comment type="catalytic activity">
    <reaction evidence="12">
        <text>L-proline(in) + Na(+)(in) = L-proline(out) + Na(+)(out)</text>
        <dbReference type="Rhea" id="RHEA:28967"/>
        <dbReference type="ChEBI" id="CHEBI:29101"/>
        <dbReference type="ChEBI" id="CHEBI:60039"/>
    </reaction>
</comment>
<feature type="transmembrane region" description="Helical" evidence="14">
    <location>
        <begin position="162"/>
        <end position="187"/>
    </location>
</feature>
<reference evidence="16" key="1">
    <citation type="submission" date="2019-05" db="EMBL/GenBank/DDBJ databases">
        <title>Complete genome sequencing of Dialister sp. strain 5BBH33.</title>
        <authorList>
            <person name="Sakamoto M."/>
            <person name="Murakami T."/>
            <person name="Mori H."/>
        </authorList>
    </citation>
    <scope>NUCLEOTIDE SEQUENCE [LARGE SCALE GENOMIC DNA]</scope>
    <source>
        <strain evidence="16">5BBH33</strain>
    </source>
</reference>
<keyword evidence="14" id="KW-0029">Amino-acid transport</keyword>
<evidence type="ECO:0000256" key="5">
    <source>
        <dbReference type="ARBA" id="ARBA00022692"/>
    </source>
</evidence>
<dbReference type="GO" id="GO:0015193">
    <property type="term" value="F:L-proline transmembrane transporter activity"/>
    <property type="evidence" value="ECO:0007669"/>
    <property type="project" value="TreeGrafter"/>
</dbReference>
<evidence type="ECO:0000256" key="1">
    <source>
        <dbReference type="ARBA" id="ARBA00004651"/>
    </source>
</evidence>
<dbReference type="GO" id="GO:0005298">
    <property type="term" value="F:proline:sodium symporter activity"/>
    <property type="evidence" value="ECO:0007669"/>
    <property type="project" value="UniProtKB-UniRule"/>
</dbReference>
<sequence>MDFNNSWPIALAFILYLILMMGIGLYYSRQQKNLSSYILGDRKLGPWLTSMSAEASDMSGWMLMGLPGYAYLHGLSAFWTGIGLIIGTWANWLLVSKRLRNYTEVANNSLTIPDYLSNRFEDTKNGLRLICAVFIILFFIIYTSSGFVAAGRLFNTIFGIPYFHALLLGAFVVVFYTFLGGFSAVALTDFIQGTMMFFTVIYVPLAATIALGGPVPTMDILSGEGPDFFSFFPASTSMSALLIMLVSSLGWGLGYFGQPHILVKFMAIGDADDLKKSTHIAMLWVLLSLGFAIAIGIVGKAYLSTPLENADAERVFIIMAKSLSAPFITGIIWSAILAAIMSTSSSQLLVTSSAVSRDLFQAFLFKNASEKTLIRVSRISVLVVSIIAVYLGSDPDSYIFQIVSYAWAGFGACFGATILLSLYWKRMTLKGAYAGVLIGGITVLIWKQFEWFGIYELVPGFFLSTISIIVVSLLDKEPSESILKTFEKAISLSKKHK</sequence>
<feature type="transmembrane region" description="Helical" evidence="14">
    <location>
        <begin position="6"/>
        <end position="27"/>
    </location>
</feature>
<dbReference type="GO" id="GO:0005886">
    <property type="term" value="C:plasma membrane"/>
    <property type="evidence" value="ECO:0007669"/>
    <property type="project" value="UniProtKB-SubCell"/>
</dbReference>
<feature type="transmembrane region" description="Helical" evidence="14">
    <location>
        <begin position="315"/>
        <end position="340"/>
    </location>
</feature>
<dbReference type="InterPro" id="IPR050277">
    <property type="entry name" value="Sodium:Solute_Symporter"/>
</dbReference>
<dbReference type="GO" id="GO:0031402">
    <property type="term" value="F:sodium ion binding"/>
    <property type="evidence" value="ECO:0007669"/>
    <property type="project" value="UniProtKB-UniRule"/>
</dbReference>
<dbReference type="Gene3D" id="1.20.1730.10">
    <property type="entry name" value="Sodium/glucose cotransporter"/>
    <property type="match status" value="1"/>
</dbReference>
<keyword evidence="4 14" id="KW-1003">Cell membrane</keyword>
<dbReference type="NCBIfam" id="TIGR02121">
    <property type="entry name" value="Na_Pro_sym"/>
    <property type="match status" value="1"/>
</dbReference>
<evidence type="ECO:0000256" key="13">
    <source>
        <dbReference type="RuleBase" id="RU362091"/>
    </source>
</evidence>
<dbReference type="InterPro" id="IPR001734">
    <property type="entry name" value="Na/solute_symporter"/>
</dbReference>
<keyword evidence="11 14" id="KW-0739">Sodium transport</keyword>
<dbReference type="Proteomes" id="UP000320585">
    <property type="component" value="Chromosome"/>
</dbReference>
<keyword evidence="16" id="KW-1185">Reference proteome</keyword>
<keyword evidence="8 14" id="KW-0915">Sodium</keyword>
<protein>
    <recommendedName>
        <fullName evidence="14">Sodium/proline symporter</fullName>
    </recommendedName>
    <alternativeName>
        <fullName evidence="14">Proline permease</fullName>
    </alternativeName>
</protein>
<dbReference type="GO" id="GO:0015824">
    <property type="term" value="P:proline transport"/>
    <property type="evidence" value="ECO:0007669"/>
    <property type="project" value="UniProtKB-UniRule"/>
</dbReference>
<evidence type="ECO:0000256" key="3">
    <source>
        <dbReference type="ARBA" id="ARBA00022448"/>
    </source>
</evidence>
<dbReference type="PROSITE" id="PS50283">
    <property type="entry name" value="NA_SOLUT_SYMP_3"/>
    <property type="match status" value="1"/>
</dbReference>
<dbReference type="InterPro" id="IPR038377">
    <property type="entry name" value="Na/Glc_symporter_sf"/>
</dbReference>
<evidence type="ECO:0000256" key="4">
    <source>
        <dbReference type="ARBA" id="ARBA00022475"/>
    </source>
</evidence>
<feature type="transmembrane region" description="Helical" evidence="14">
    <location>
        <begin position="431"/>
        <end position="449"/>
    </location>
</feature>
<keyword evidence="6 14" id="KW-0769">Symport</keyword>
<feature type="transmembrane region" description="Helical" evidence="14">
    <location>
        <begin position="398"/>
        <end position="424"/>
    </location>
</feature>
<feature type="transmembrane region" description="Helical" evidence="14">
    <location>
        <begin position="455"/>
        <end position="474"/>
    </location>
</feature>
<dbReference type="OrthoDB" id="9810181at2"/>
<dbReference type="KEGG" id="dho:Dia5BBH33_10050"/>
<dbReference type="NCBIfam" id="TIGR00813">
    <property type="entry name" value="sss"/>
    <property type="match status" value="1"/>
</dbReference>
<dbReference type="CDD" id="cd11475">
    <property type="entry name" value="SLC5sbd_PutP"/>
    <property type="match status" value="1"/>
</dbReference>
<evidence type="ECO:0000313" key="16">
    <source>
        <dbReference type="Proteomes" id="UP000320585"/>
    </source>
</evidence>
<keyword evidence="5 14" id="KW-0812">Transmembrane</keyword>
<proteinExistence type="inferred from homology"/>
<name>A0A8E4DGX2_9FIRM</name>
<organism evidence="15 16">
    <name type="scientific">Dialister hominis</name>
    <dbReference type="NCBI Taxonomy" id="2582419"/>
    <lineage>
        <taxon>Bacteria</taxon>
        <taxon>Bacillati</taxon>
        <taxon>Bacillota</taxon>
        <taxon>Negativicutes</taxon>
        <taxon>Veillonellales</taxon>
        <taxon>Veillonellaceae</taxon>
        <taxon>Dialister</taxon>
    </lineage>
</organism>
<evidence type="ECO:0000256" key="11">
    <source>
        <dbReference type="ARBA" id="ARBA00023201"/>
    </source>
</evidence>
<dbReference type="InterPro" id="IPR011851">
    <property type="entry name" value="Na/Pro_symporter"/>
</dbReference>
<feature type="transmembrane region" description="Helical" evidence="14">
    <location>
        <begin position="283"/>
        <end position="303"/>
    </location>
</feature>
<evidence type="ECO:0000256" key="2">
    <source>
        <dbReference type="ARBA" id="ARBA00006434"/>
    </source>
</evidence>
<feature type="transmembrane region" description="Helical" evidence="14">
    <location>
        <begin position="231"/>
        <end position="256"/>
    </location>
</feature>
<evidence type="ECO:0000256" key="14">
    <source>
        <dbReference type="RuleBase" id="RU366012"/>
    </source>
</evidence>
<keyword evidence="9 14" id="KW-0406">Ion transport</keyword>
<keyword evidence="3 14" id="KW-0813">Transport</keyword>
<evidence type="ECO:0000256" key="12">
    <source>
        <dbReference type="ARBA" id="ARBA00033708"/>
    </source>
</evidence>
<evidence type="ECO:0000256" key="9">
    <source>
        <dbReference type="ARBA" id="ARBA00023065"/>
    </source>
</evidence>
<comment type="similarity">
    <text evidence="2 13">Belongs to the sodium:solute symporter (SSF) (TC 2.A.21) family.</text>
</comment>
<dbReference type="AlphaFoldDB" id="A0A8E4DGX2"/>
<dbReference type="PROSITE" id="PS00456">
    <property type="entry name" value="NA_SOLUT_SYMP_1"/>
    <property type="match status" value="1"/>
</dbReference>
<feature type="transmembrane region" description="Helical" evidence="14">
    <location>
        <begin position="373"/>
        <end position="392"/>
    </location>
</feature>
<feature type="transmembrane region" description="Helical" evidence="14">
    <location>
        <begin position="194"/>
        <end position="211"/>
    </location>
</feature>
<evidence type="ECO:0000256" key="6">
    <source>
        <dbReference type="ARBA" id="ARBA00022847"/>
    </source>
</evidence>
<keyword evidence="7 14" id="KW-1133">Transmembrane helix</keyword>
<evidence type="ECO:0000256" key="10">
    <source>
        <dbReference type="ARBA" id="ARBA00023136"/>
    </source>
</evidence>
<comment type="subcellular location">
    <subcellularLocation>
        <location evidence="1 14">Cell membrane</location>
        <topology evidence="1 14">Multi-pass membrane protein</topology>
    </subcellularLocation>
</comment>
<keyword evidence="10 14" id="KW-0472">Membrane</keyword>
<feature type="transmembrane region" description="Helical" evidence="14">
    <location>
        <begin position="70"/>
        <end position="94"/>
    </location>
</feature>
<evidence type="ECO:0000256" key="8">
    <source>
        <dbReference type="ARBA" id="ARBA00023053"/>
    </source>
</evidence>
<evidence type="ECO:0000313" key="15">
    <source>
        <dbReference type="EMBL" id="BBK25070.1"/>
    </source>
</evidence>
<evidence type="ECO:0000256" key="7">
    <source>
        <dbReference type="ARBA" id="ARBA00022989"/>
    </source>
</evidence>
<comment type="function">
    <text evidence="14">Catalyzes the sodium-dependent uptake of extracellular L-proline.</text>
</comment>
<dbReference type="PROSITE" id="PS00457">
    <property type="entry name" value="NA_SOLUT_SYMP_2"/>
    <property type="match status" value="1"/>
</dbReference>
<gene>
    <name evidence="15" type="primary">putP</name>
    <name evidence="15" type="ORF">Dia5BBH33_10050</name>
</gene>
<dbReference type="Pfam" id="PF00474">
    <property type="entry name" value="SSF"/>
    <property type="match status" value="1"/>
</dbReference>